<dbReference type="GO" id="GO:0016705">
    <property type="term" value="F:oxidoreductase activity, acting on paired donors, with incorporation or reduction of molecular oxygen"/>
    <property type="evidence" value="ECO:0007669"/>
    <property type="project" value="InterPro"/>
</dbReference>
<organism evidence="2 3">
    <name type="scientific">Lineolata rhizophorae</name>
    <dbReference type="NCBI Taxonomy" id="578093"/>
    <lineage>
        <taxon>Eukaryota</taxon>
        <taxon>Fungi</taxon>
        <taxon>Dikarya</taxon>
        <taxon>Ascomycota</taxon>
        <taxon>Pezizomycotina</taxon>
        <taxon>Dothideomycetes</taxon>
        <taxon>Dothideomycetes incertae sedis</taxon>
        <taxon>Lineolatales</taxon>
        <taxon>Lineolataceae</taxon>
        <taxon>Lineolata</taxon>
    </lineage>
</organism>
<feature type="compositionally biased region" description="Basic and acidic residues" evidence="1">
    <location>
        <begin position="133"/>
        <end position="147"/>
    </location>
</feature>
<feature type="region of interest" description="Disordered" evidence="1">
    <location>
        <begin position="96"/>
        <end position="147"/>
    </location>
</feature>
<reference evidence="2" key="1">
    <citation type="journal article" date="2020" name="Stud. Mycol.">
        <title>101 Dothideomycetes genomes: a test case for predicting lifestyles and emergence of pathogens.</title>
        <authorList>
            <person name="Haridas S."/>
            <person name="Albert R."/>
            <person name="Binder M."/>
            <person name="Bloem J."/>
            <person name="Labutti K."/>
            <person name="Salamov A."/>
            <person name="Andreopoulos B."/>
            <person name="Baker S."/>
            <person name="Barry K."/>
            <person name="Bills G."/>
            <person name="Bluhm B."/>
            <person name="Cannon C."/>
            <person name="Castanera R."/>
            <person name="Culley D."/>
            <person name="Daum C."/>
            <person name="Ezra D."/>
            <person name="Gonzalez J."/>
            <person name="Henrissat B."/>
            <person name="Kuo A."/>
            <person name="Liang C."/>
            <person name="Lipzen A."/>
            <person name="Lutzoni F."/>
            <person name="Magnuson J."/>
            <person name="Mondo S."/>
            <person name="Nolan M."/>
            <person name="Ohm R."/>
            <person name="Pangilinan J."/>
            <person name="Park H.-J."/>
            <person name="Ramirez L."/>
            <person name="Alfaro M."/>
            <person name="Sun H."/>
            <person name="Tritt A."/>
            <person name="Yoshinaga Y."/>
            <person name="Zwiers L.-H."/>
            <person name="Turgeon B."/>
            <person name="Goodwin S."/>
            <person name="Spatafora J."/>
            <person name="Crous P."/>
            <person name="Grigoriev I."/>
        </authorList>
    </citation>
    <scope>NUCLEOTIDE SEQUENCE</scope>
    <source>
        <strain evidence="2">ATCC 16933</strain>
    </source>
</reference>
<accession>A0A6A6P6K0</accession>
<proteinExistence type="predicted"/>
<feature type="compositionally biased region" description="Basic and acidic residues" evidence="1">
    <location>
        <begin position="12"/>
        <end position="27"/>
    </location>
</feature>
<feature type="region of interest" description="Disordered" evidence="1">
    <location>
        <begin position="1"/>
        <end position="32"/>
    </location>
</feature>
<dbReference type="GO" id="GO:0005506">
    <property type="term" value="F:iron ion binding"/>
    <property type="evidence" value="ECO:0007669"/>
    <property type="project" value="InterPro"/>
</dbReference>
<keyword evidence="3" id="KW-1185">Reference proteome</keyword>
<evidence type="ECO:0000256" key="1">
    <source>
        <dbReference type="SAM" id="MobiDB-lite"/>
    </source>
</evidence>
<dbReference type="Proteomes" id="UP000799766">
    <property type="component" value="Unassembled WGS sequence"/>
</dbReference>
<dbReference type="EMBL" id="MU001675">
    <property type="protein sequence ID" value="KAF2459605.1"/>
    <property type="molecule type" value="Genomic_DNA"/>
</dbReference>
<name>A0A6A6P6K0_9PEZI</name>
<evidence type="ECO:0000313" key="2">
    <source>
        <dbReference type="EMBL" id="KAF2459605.1"/>
    </source>
</evidence>
<protein>
    <submittedName>
        <fullName evidence="2">Uncharacterized protein</fullName>
    </submittedName>
</protein>
<gene>
    <name evidence="2" type="ORF">BDY21DRAFT_338705</name>
</gene>
<dbReference type="InterPro" id="IPR017972">
    <property type="entry name" value="Cyt_P450_CS"/>
</dbReference>
<feature type="compositionally biased region" description="Low complexity" evidence="1">
    <location>
        <begin position="96"/>
        <end position="108"/>
    </location>
</feature>
<dbReference type="AlphaFoldDB" id="A0A6A6P6K0"/>
<sequence>MVVLQAPPGGQRSKERDLGSRDPDGSPHAKTTAPHLLEALGPFGGGGRSCAGALRATTARRAGRRRRAGGGLLVGCWLRLSELSEQCMCCRPGAGRTTRTEAGAAKGTAPRREGLKSSPDGDDWEKRRQVRGGNEKGKKDWDERESGRAGAGAGLALCTRAEQFHQSTLVRNCKCLLARRSICYIYLRPL</sequence>
<dbReference type="PROSITE" id="PS00086">
    <property type="entry name" value="CYTOCHROME_P450"/>
    <property type="match status" value="1"/>
</dbReference>
<evidence type="ECO:0000313" key="3">
    <source>
        <dbReference type="Proteomes" id="UP000799766"/>
    </source>
</evidence>